<dbReference type="InterPro" id="IPR058031">
    <property type="entry name" value="AAA_lid_NorR"/>
</dbReference>
<dbReference type="InterPro" id="IPR009057">
    <property type="entry name" value="Homeodomain-like_sf"/>
</dbReference>
<dbReference type="SUPFAM" id="SSF52540">
    <property type="entry name" value="P-loop containing nucleoside triphosphate hydrolases"/>
    <property type="match status" value="1"/>
</dbReference>
<dbReference type="PROSITE" id="PS00676">
    <property type="entry name" value="SIGMA54_INTERACT_2"/>
    <property type="match status" value="1"/>
</dbReference>
<protein>
    <submittedName>
        <fullName evidence="7">Positive regulator of phenol hydroxylase</fullName>
    </submittedName>
</protein>
<dbReference type="GO" id="GO:0006355">
    <property type="term" value="P:regulation of DNA-templated transcription"/>
    <property type="evidence" value="ECO:0007669"/>
    <property type="project" value="InterPro"/>
</dbReference>
<gene>
    <name evidence="7" type="ORF">MNBD_ALPHA05-525</name>
</gene>
<dbReference type="SUPFAM" id="SSF111126">
    <property type="entry name" value="Ligand-binding domain in the NO signalling and Golgi transport"/>
    <property type="match status" value="1"/>
</dbReference>
<dbReference type="Pfam" id="PF02830">
    <property type="entry name" value="V4R"/>
    <property type="match status" value="1"/>
</dbReference>
<dbReference type="EMBL" id="UOEH01000350">
    <property type="protein sequence ID" value="VAW01903.1"/>
    <property type="molecule type" value="Genomic_DNA"/>
</dbReference>
<evidence type="ECO:0000313" key="7">
    <source>
        <dbReference type="EMBL" id="VAW01903.1"/>
    </source>
</evidence>
<dbReference type="PROSITE" id="PS00675">
    <property type="entry name" value="SIGMA54_INTERACT_1"/>
    <property type="match status" value="1"/>
</dbReference>
<name>A0A3B0SD02_9ZZZZ</name>
<dbReference type="Pfam" id="PF00158">
    <property type="entry name" value="Sigma54_activat"/>
    <property type="match status" value="1"/>
</dbReference>
<dbReference type="SMART" id="SM00989">
    <property type="entry name" value="V4R"/>
    <property type="match status" value="1"/>
</dbReference>
<evidence type="ECO:0000259" key="6">
    <source>
        <dbReference type="PROSITE" id="PS50045"/>
    </source>
</evidence>
<dbReference type="InterPro" id="IPR010523">
    <property type="entry name" value="XylR_N"/>
</dbReference>
<keyword evidence="3" id="KW-0805">Transcription regulation</keyword>
<reference evidence="7" key="1">
    <citation type="submission" date="2018-06" db="EMBL/GenBank/DDBJ databases">
        <authorList>
            <person name="Zhirakovskaya E."/>
        </authorList>
    </citation>
    <scope>NUCLEOTIDE SEQUENCE</scope>
</reference>
<dbReference type="Gene3D" id="3.30.1380.20">
    <property type="entry name" value="Trafficking protein particle complex subunit 3"/>
    <property type="match status" value="1"/>
</dbReference>
<dbReference type="Gene3D" id="1.10.10.60">
    <property type="entry name" value="Homeodomain-like"/>
    <property type="match status" value="1"/>
</dbReference>
<keyword evidence="5" id="KW-0804">Transcription</keyword>
<evidence type="ECO:0000256" key="1">
    <source>
        <dbReference type="ARBA" id="ARBA00022741"/>
    </source>
</evidence>
<dbReference type="PANTHER" id="PTHR32071">
    <property type="entry name" value="TRANSCRIPTIONAL REGULATORY PROTEIN"/>
    <property type="match status" value="1"/>
</dbReference>
<dbReference type="PROSITE" id="PS50045">
    <property type="entry name" value="SIGMA54_INTERACT_4"/>
    <property type="match status" value="1"/>
</dbReference>
<evidence type="ECO:0000256" key="4">
    <source>
        <dbReference type="ARBA" id="ARBA00023125"/>
    </source>
</evidence>
<dbReference type="Pfam" id="PF06505">
    <property type="entry name" value="XylR_N"/>
    <property type="match status" value="1"/>
</dbReference>
<dbReference type="InterPro" id="IPR025662">
    <property type="entry name" value="Sigma_54_int_dom_ATP-bd_1"/>
</dbReference>
<dbReference type="Gene3D" id="1.10.8.60">
    <property type="match status" value="1"/>
</dbReference>
<dbReference type="InterPro" id="IPR002078">
    <property type="entry name" value="Sigma_54_int"/>
</dbReference>
<dbReference type="SMART" id="SM00382">
    <property type="entry name" value="AAA"/>
    <property type="match status" value="1"/>
</dbReference>
<dbReference type="Pfam" id="PF02954">
    <property type="entry name" value="HTH_8"/>
    <property type="match status" value="1"/>
</dbReference>
<feature type="domain" description="Sigma-54 factor interaction" evidence="6">
    <location>
        <begin position="186"/>
        <end position="415"/>
    </location>
</feature>
<dbReference type="PROSITE" id="PS00688">
    <property type="entry name" value="SIGMA54_INTERACT_3"/>
    <property type="match status" value="1"/>
</dbReference>
<dbReference type="InterPro" id="IPR004096">
    <property type="entry name" value="V4R"/>
</dbReference>
<dbReference type="PANTHER" id="PTHR32071:SF113">
    <property type="entry name" value="ALGINATE BIOSYNTHESIS TRANSCRIPTIONAL REGULATORY PROTEIN ALGB"/>
    <property type="match status" value="1"/>
</dbReference>
<evidence type="ECO:0000256" key="5">
    <source>
        <dbReference type="ARBA" id="ARBA00023163"/>
    </source>
</evidence>
<evidence type="ECO:0000256" key="3">
    <source>
        <dbReference type="ARBA" id="ARBA00023015"/>
    </source>
</evidence>
<feature type="non-terminal residue" evidence="7">
    <location>
        <position position="1"/>
    </location>
</feature>
<dbReference type="Pfam" id="PF25601">
    <property type="entry name" value="AAA_lid_14"/>
    <property type="match status" value="1"/>
</dbReference>
<dbReference type="AlphaFoldDB" id="A0A3B0SD02"/>
<sequence length="528" mass="57639">RSELIDQIGLERTRAAFTRMGYQAGAADAEISSRVREKGKVFEAFSVGPQLHGLEGVVLVEQVHCDIDVERGHFYAEYIWHNSFEAEAHISGQGLGADPVCWMQIGYASGFASAFLGRPIVYRETACAAMGFDVCRIVGKPAEDWDDASPDLKYLRPGRFAPLHDTSSAKAKRASTKPMLIADGELAGASAPFNHAYHLLQKVAPTDASVLLIGESGVGKSEFAKLLHRLSARKGSQLVAVNCAAIPEEQLEDLLFGIEKGAYPGATETSIGHVERANGGTLFLDEVDALPLKAQARLSRFLQDGAFERVGGRKQRNVNLRVVASTSADLSKAIEAGNFREDFYFRLSVFPIKIPPLRDRRADISLLLDLFLKRFSEHYFKQVTGFTERALAAVMAYDWPGNIRELENRVERGVILCEDGEAISFSHLFQPGDGLDLSIFRLNADGALEALFDQQATPDGVRTPAPAVDAVSKILDQGVGLSAVTDLLVRQALQRSSGNQSAAARLLGMTRAQIQYRVSQMKRNASSK</sequence>
<keyword evidence="2" id="KW-0067">ATP-binding</keyword>
<accession>A0A3B0SD02</accession>
<dbReference type="InterPro" id="IPR024096">
    <property type="entry name" value="NO_sig/Golgi_transp_ligand-bd"/>
</dbReference>
<dbReference type="PRINTS" id="PR01590">
    <property type="entry name" value="HTHFIS"/>
</dbReference>
<dbReference type="GO" id="GO:0005524">
    <property type="term" value="F:ATP binding"/>
    <property type="evidence" value="ECO:0007669"/>
    <property type="project" value="UniProtKB-KW"/>
</dbReference>
<dbReference type="CDD" id="cd00009">
    <property type="entry name" value="AAA"/>
    <property type="match status" value="1"/>
</dbReference>
<dbReference type="InterPro" id="IPR002197">
    <property type="entry name" value="HTH_Fis"/>
</dbReference>
<dbReference type="Gene3D" id="3.40.50.300">
    <property type="entry name" value="P-loop containing nucleotide triphosphate hydrolases"/>
    <property type="match status" value="1"/>
</dbReference>
<dbReference type="InterPro" id="IPR003593">
    <property type="entry name" value="AAA+_ATPase"/>
</dbReference>
<dbReference type="FunFam" id="3.40.50.300:FF:000006">
    <property type="entry name" value="DNA-binding transcriptional regulator NtrC"/>
    <property type="match status" value="1"/>
</dbReference>
<dbReference type="InterPro" id="IPR025943">
    <property type="entry name" value="Sigma_54_int_dom_ATP-bd_2"/>
</dbReference>
<keyword evidence="1" id="KW-0547">Nucleotide-binding</keyword>
<dbReference type="InterPro" id="IPR027417">
    <property type="entry name" value="P-loop_NTPase"/>
</dbReference>
<evidence type="ECO:0000256" key="2">
    <source>
        <dbReference type="ARBA" id="ARBA00022840"/>
    </source>
</evidence>
<dbReference type="GO" id="GO:0043565">
    <property type="term" value="F:sequence-specific DNA binding"/>
    <property type="evidence" value="ECO:0007669"/>
    <property type="project" value="InterPro"/>
</dbReference>
<organism evidence="7">
    <name type="scientific">hydrothermal vent metagenome</name>
    <dbReference type="NCBI Taxonomy" id="652676"/>
    <lineage>
        <taxon>unclassified sequences</taxon>
        <taxon>metagenomes</taxon>
        <taxon>ecological metagenomes</taxon>
    </lineage>
</organism>
<proteinExistence type="predicted"/>
<dbReference type="InterPro" id="IPR025944">
    <property type="entry name" value="Sigma_54_int_dom_CS"/>
</dbReference>
<keyword evidence="4" id="KW-0238">DNA-binding</keyword>
<dbReference type="SUPFAM" id="SSF46689">
    <property type="entry name" value="Homeodomain-like"/>
    <property type="match status" value="1"/>
</dbReference>